<dbReference type="eggNOG" id="COG0704">
    <property type="taxonomic scope" value="Bacteria"/>
</dbReference>
<dbReference type="InterPro" id="IPR026022">
    <property type="entry name" value="PhoU_dom"/>
</dbReference>
<keyword evidence="4 8" id="KW-0813">Transport</keyword>
<dbReference type="RefSeq" id="WP_013214340.1">
    <property type="nucleotide sequence ID" value="NC_014313.1"/>
</dbReference>
<proteinExistence type="inferred from homology"/>
<dbReference type="STRING" id="582899.Hden_0296"/>
<evidence type="ECO:0000256" key="2">
    <source>
        <dbReference type="ARBA" id="ARBA00008107"/>
    </source>
</evidence>
<dbReference type="HOGENOM" id="CLU_078518_2_1_5"/>
<dbReference type="KEGG" id="hdn:Hden_0296"/>
<accession>D8JQW9</accession>
<dbReference type="GO" id="GO:0005737">
    <property type="term" value="C:cytoplasm"/>
    <property type="evidence" value="ECO:0007669"/>
    <property type="project" value="UniProtKB-SubCell"/>
</dbReference>
<feature type="domain" description="PhoU" evidence="9">
    <location>
        <begin position="125"/>
        <end position="209"/>
    </location>
</feature>
<evidence type="ECO:0000256" key="8">
    <source>
        <dbReference type="PIRNR" id="PIRNR003107"/>
    </source>
</evidence>
<dbReference type="NCBIfam" id="TIGR02135">
    <property type="entry name" value="phoU_full"/>
    <property type="match status" value="1"/>
</dbReference>
<dbReference type="FunFam" id="1.20.58.220:FF:000004">
    <property type="entry name" value="Phosphate-specific transport system accessory protein PhoU"/>
    <property type="match status" value="1"/>
</dbReference>
<comment type="subunit">
    <text evidence="3 8">Homodimer.</text>
</comment>
<dbReference type="InterPro" id="IPR038078">
    <property type="entry name" value="PhoU-like_sf"/>
</dbReference>
<dbReference type="PANTHER" id="PTHR42930">
    <property type="entry name" value="PHOSPHATE-SPECIFIC TRANSPORT SYSTEM ACCESSORY PROTEIN PHOU"/>
    <property type="match status" value="1"/>
</dbReference>
<gene>
    <name evidence="10" type="ordered locus">Hden_0296</name>
</gene>
<evidence type="ECO:0000256" key="3">
    <source>
        <dbReference type="ARBA" id="ARBA00011738"/>
    </source>
</evidence>
<evidence type="ECO:0000256" key="5">
    <source>
        <dbReference type="ARBA" id="ARBA00022490"/>
    </source>
</evidence>
<keyword evidence="11" id="KW-1185">Reference proteome</keyword>
<dbReference type="SUPFAM" id="SSF109755">
    <property type="entry name" value="PhoU-like"/>
    <property type="match status" value="1"/>
</dbReference>
<sequence length="237" mass="26844">MNEHTVKSYEDELKLLDRRIAQMGGYAEKLLVQAMDALERRDPNLAETAVSSDAMLDQLEREVQDQVILMIARRQPLANDLRHIMTVLKVAGDLERIGDLAKNIAKRALAVASETYPKPLMTGMRHMTEMVQAQLRDVLDALATLDADKAMKVWLSDEQVDAMYNSLFRELLTYMMEDPRNIGLCTHFLFGAKNIERIGDHTTNIAENIHYLVHGVPIADDRPKGDRTSSTLITPRE</sequence>
<evidence type="ECO:0000256" key="7">
    <source>
        <dbReference type="ARBA" id="ARBA00056181"/>
    </source>
</evidence>
<dbReference type="Pfam" id="PF01895">
    <property type="entry name" value="PhoU"/>
    <property type="match status" value="2"/>
</dbReference>
<dbReference type="EMBL" id="CP002083">
    <property type="protein sequence ID" value="ADJ22121.1"/>
    <property type="molecule type" value="Genomic_DNA"/>
</dbReference>
<reference evidence="11" key="1">
    <citation type="journal article" date="2011" name="J. Bacteriol.">
        <title>Genome sequences of eight morphologically diverse alphaproteobacteria.</title>
        <authorList>
            <consortium name="US DOE Joint Genome Institute"/>
            <person name="Brown P.J."/>
            <person name="Kysela D.T."/>
            <person name="Buechlein A."/>
            <person name="Hemmerich C."/>
            <person name="Brun Y.V."/>
        </authorList>
    </citation>
    <scope>NUCLEOTIDE SEQUENCE [LARGE SCALE GENOMIC DNA]</scope>
    <source>
        <strain evidence="11">ATCC 51888 / DSM 1869 / NCIB 11706 / TK 0415</strain>
    </source>
</reference>
<keyword evidence="5 8" id="KW-0963">Cytoplasm</keyword>
<evidence type="ECO:0000313" key="10">
    <source>
        <dbReference type="EMBL" id="ADJ22121.1"/>
    </source>
</evidence>
<name>D8JQW9_HYPDA</name>
<protein>
    <recommendedName>
        <fullName evidence="8">Phosphate-specific transport system accessory protein PhoU</fullName>
    </recommendedName>
</protein>
<dbReference type="InterPro" id="IPR028366">
    <property type="entry name" value="PhoU"/>
</dbReference>
<organism evidence="10 11">
    <name type="scientific">Hyphomicrobium denitrificans (strain ATCC 51888 / DSM 1869 / NCIMB 11706 / TK 0415)</name>
    <dbReference type="NCBI Taxonomy" id="582899"/>
    <lineage>
        <taxon>Bacteria</taxon>
        <taxon>Pseudomonadati</taxon>
        <taxon>Pseudomonadota</taxon>
        <taxon>Alphaproteobacteria</taxon>
        <taxon>Hyphomicrobiales</taxon>
        <taxon>Hyphomicrobiaceae</taxon>
        <taxon>Hyphomicrobium</taxon>
    </lineage>
</organism>
<dbReference type="PIRSF" id="PIRSF003107">
    <property type="entry name" value="PhoU"/>
    <property type="match status" value="1"/>
</dbReference>
<dbReference type="PANTHER" id="PTHR42930:SF3">
    <property type="entry name" value="PHOSPHATE-SPECIFIC TRANSPORT SYSTEM ACCESSORY PROTEIN PHOU"/>
    <property type="match status" value="1"/>
</dbReference>
<dbReference type="GO" id="GO:0006817">
    <property type="term" value="P:phosphate ion transport"/>
    <property type="evidence" value="ECO:0007669"/>
    <property type="project" value="UniProtKB-KW"/>
</dbReference>
<dbReference type="Gene3D" id="1.20.58.220">
    <property type="entry name" value="Phosphate transport system protein phou homolog 2, domain 2"/>
    <property type="match status" value="1"/>
</dbReference>
<dbReference type="OrthoDB" id="9814256at2"/>
<dbReference type="Proteomes" id="UP000002033">
    <property type="component" value="Chromosome"/>
</dbReference>
<feature type="domain" description="PhoU" evidence="9">
    <location>
        <begin position="20"/>
        <end position="107"/>
    </location>
</feature>
<evidence type="ECO:0000313" key="11">
    <source>
        <dbReference type="Proteomes" id="UP000002033"/>
    </source>
</evidence>
<comment type="subcellular location">
    <subcellularLocation>
        <location evidence="1 8">Cytoplasm</location>
    </subcellularLocation>
</comment>
<evidence type="ECO:0000256" key="4">
    <source>
        <dbReference type="ARBA" id="ARBA00022448"/>
    </source>
</evidence>
<keyword evidence="6 8" id="KW-0592">Phosphate transport</keyword>
<dbReference type="GO" id="GO:0030643">
    <property type="term" value="P:intracellular phosphate ion homeostasis"/>
    <property type="evidence" value="ECO:0007669"/>
    <property type="project" value="InterPro"/>
</dbReference>
<evidence type="ECO:0000259" key="9">
    <source>
        <dbReference type="Pfam" id="PF01895"/>
    </source>
</evidence>
<evidence type="ECO:0000256" key="1">
    <source>
        <dbReference type="ARBA" id="ARBA00004496"/>
    </source>
</evidence>
<dbReference type="GO" id="GO:0045936">
    <property type="term" value="P:negative regulation of phosphate metabolic process"/>
    <property type="evidence" value="ECO:0007669"/>
    <property type="project" value="InterPro"/>
</dbReference>
<evidence type="ECO:0000256" key="6">
    <source>
        <dbReference type="ARBA" id="ARBA00022592"/>
    </source>
</evidence>
<dbReference type="AlphaFoldDB" id="D8JQW9"/>
<comment type="function">
    <text evidence="7 8">Plays a role in the regulation of phosphate uptake.</text>
</comment>
<comment type="similarity">
    <text evidence="2 8">Belongs to the PhoU family.</text>
</comment>